<evidence type="ECO:0000256" key="3">
    <source>
        <dbReference type="ARBA" id="ARBA00006602"/>
    </source>
</evidence>
<evidence type="ECO:0000256" key="6">
    <source>
        <dbReference type="ARBA" id="ARBA00022490"/>
    </source>
</evidence>
<dbReference type="PANTHER" id="PTHR34982:SF1">
    <property type="entry name" value="FLAGELLAR ASSEMBLY PROTEIN FLIH"/>
    <property type="match status" value="1"/>
</dbReference>
<accession>A0A2T4IHV9</accession>
<feature type="domain" description="Flagellar assembly protein FliH/Type III secretion system HrpE" evidence="11">
    <location>
        <begin position="109"/>
        <end position="232"/>
    </location>
</feature>
<dbReference type="InterPro" id="IPR018035">
    <property type="entry name" value="Flagellar_FliH/T3SS_HrpE"/>
</dbReference>
<dbReference type="RefSeq" id="WP_107492572.1">
    <property type="nucleotide sequence ID" value="NZ_PZKC01000003.1"/>
</dbReference>
<keyword evidence="7" id="KW-1005">Bacterial flagellum biogenesis</keyword>
<evidence type="ECO:0000256" key="2">
    <source>
        <dbReference type="ARBA" id="ARBA00004496"/>
    </source>
</evidence>
<sequence length="264" mass="28370">MSVTRHQAVGAYRRWTPPQFDEHGELREPSPEEALPADEAPTPADEAVAPETADEDPGLPADFQFPTAEELERMHEDARAEGQREGYEAGFAEGREAGYQAGQQQAASEAGHLMSAVARLDEALAALDGEVAAEVLALALTLARKLVGDTLAAHPEAILETVRGALQQLPHAHARVALNPLDAELVRTQLGEQFEHAGHRIVEDDTLSRGGCRIEAGATEVDATLETRWRRVLDSIGHGEHATDSTPADEGEDEDKDKDEGSVA</sequence>
<comment type="caution">
    <text evidence="12">The sequence shown here is derived from an EMBL/GenBank/DDBJ whole genome shotgun (WGS) entry which is preliminary data.</text>
</comment>
<dbReference type="GO" id="GO:0003774">
    <property type="term" value="F:cytoskeletal motor activity"/>
    <property type="evidence" value="ECO:0007669"/>
    <property type="project" value="InterPro"/>
</dbReference>
<dbReference type="Proteomes" id="UP000241193">
    <property type="component" value="Unassembled WGS sequence"/>
</dbReference>
<proteinExistence type="inferred from homology"/>
<feature type="region of interest" description="Disordered" evidence="10">
    <location>
        <begin position="236"/>
        <end position="264"/>
    </location>
</feature>
<dbReference type="PANTHER" id="PTHR34982">
    <property type="entry name" value="YOP PROTEINS TRANSLOCATION PROTEIN L"/>
    <property type="match status" value="1"/>
</dbReference>
<name>A0A2T4IHV9_9RHOO</name>
<comment type="subcellular location">
    <subcellularLocation>
        <location evidence="2">Cytoplasm</location>
    </subcellularLocation>
</comment>
<dbReference type="GO" id="GO:0009288">
    <property type="term" value="C:bacterial-type flagellum"/>
    <property type="evidence" value="ECO:0007669"/>
    <property type="project" value="InterPro"/>
</dbReference>
<dbReference type="PRINTS" id="PR01003">
    <property type="entry name" value="FLGFLIH"/>
</dbReference>
<evidence type="ECO:0000256" key="4">
    <source>
        <dbReference type="ARBA" id="ARBA00016507"/>
    </source>
</evidence>
<reference evidence="12 13" key="1">
    <citation type="submission" date="2018-03" db="EMBL/GenBank/DDBJ databases">
        <authorList>
            <person name="Keele B.F."/>
        </authorList>
    </citation>
    <scope>NUCLEOTIDE SEQUENCE [LARGE SCALE GENOMIC DNA]</scope>
    <source>
        <strain evidence="12 13">D20</strain>
    </source>
</reference>
<reference evidence="12 13" key="2">
    <citation type="submission" date="2018-04" db="EMBL/GenBank/DDBJ databases">
        <title>Thauera lacus sp. nov., isolated from an saline lake in Inner Mongolia, China.</title>
        <authorList>
            <person name="Liang Q.-Y."/>
        </authorList>
    </citation>
    <scope>NUCLEOTIDE SEQUENCE [LARGE SCALE GENOMIC DNA]</scope>
    <source>
        <strain evidence="12 13">D20</strain>
    </source>
</reference>
<keyword evidence="8" id="KW-0653">Protein transport</keyword>
<organism evidence="12 13">
    <name type="scientific">Pseudothauera lacus</name>
    <dbReference type="NCBI Taxonomy" id="2136175"/>
    <lineage>
        <taxon>Bacteria</taxon>
        <taxon>Pseudomonadati</taxon>
        <taxon>Pseudomonadota</taxon>
        <taxon>Betaproteobacteria</taxon>
        <taxon>Rhodocyclales</taxon>
        <taxon>Zoogloeaceae</taxon>
        <taxon>Pseudothauera</taxon>
    </lineage>
</organism>
<dbReference type="GO" id="GO:0005829">
    <property type="term" value="C:cytosol"/>
    <property type="evidence" value="ECO:0007669"/>
    <property type="project" value="TreeGrafter"/>
</dbReference>
<evidence type="ECO:0000259" key="11">
    <source>
        <dbReference type="Pfam" id="PF02108"/>
    </source>
</evidence>
<dbReference type="InterPro" id="IPR000563">
    <property type="entry name" value="Flag_FliH"/>
</dbReference>
<dbReference type="Pfam" id="PF02108">
    <property type="entry name" value="FliH"/>
    <property type="match status" value="1"/>
</dbReference>
<keyword evidence="12" id="KW-0282">Flagellum</keyword>
<feature type="region of interest" description="Disordered" evidence="10">
    <location>
        <begin position="1"/>
        <end position="63"/>
    </location>
</feature>
<keyword evidence="12" id="KW-0969">Cilium</keyword>
<dbReference type="InterPro" id="IPR051472">
    <property type="entry name" value="T3SS_Stator/FliH"/>
</dbReference>
<dbReference type="GO" id="GO:0044781">
    <property type="term" value="P:bacterial-type flagellum organization"/>
    <property type="evidence" value="ECO:0007669"/>
    <property type="project" value="UniProtKB-KW"/>
</dbReference>
<evidence type="ECO:0000256" key="8">
    <source>
        <dbReference type="ARBA" id="ARBA00022927"/>
    </source>
</evidence>
<dbReference type="EMBL" id="PZKC01000003">
    <property type="protein sequence ID" value="PTD97372.1"/>
    <property type="molecule type" value="Genomic_DNA"/>
</dbReference>
<evidence type="ECO:0000313" key="13">
    <source>
        <dbReference type="Proteomes" id="UP000241193"/>
    </source>
</evidence>
<comment type="function">
    <text evidence="1">Needed for flagellar regrowth and assembly.</text>
</comment>
<evidence type="ECO:0000256" key="1">
    <source>
        <dbReference type="ARBA" id="ARBA00003041"/>
    </source>
</evidence>
<feature type="compositionally biased region" description="Acidic residues" evidence="10">
    <location>
        <begin position="247"/>
        <end position="257"/>
    </location>
</feature>
<keyword evidence="12" id="KW-0966">Cell projection</keyword>
<evidence type="ECO:0000256" key="10">
    <source>
        <dbReference type="SAM" id="MobiDB-lite"/>
    </source>
</evidence>
<feature type="compositionally biased region" description="Basic and acidic residues" evidence="10">
    <location>
        <begin position="20"/>
        <end position="30"/>
    </location>
</feature>
<evidence type="ECO:0000256" key="9">
    <source>
        <dbReference type="ARBA" id="ARBA00023225"/>
    </source>
</evidence>
<protein>
    <recommendedName>
        <fullName evidence="4">Flagellar assembly protein FliH</fullName>
    </recommendedName>
</protein>
<comment type="similarity">
    <text evidence="3">Belongs to the FliH family.</text>
</comment>
<dbReference type="SUPFAM" id="SSF160527">
    <property type="entry name" value="V-type ATPase subunit E-like"/>
    <property type="match status" value="1"/>
</dbReference>
<dbReference type="AlphaFoldDB" id="A0A2T4IHV9"/>
<keyword evidence="6" id="KW-0963">Cytoplasm</keyword>
<dbReference type="OrthoDB" id="5296952at2"/>
<dbReference type="GO" id="GO:0015031">
    <property type="term" value="P:protein transport"/>
    <property type="evidence" value="ECO:0007669"/>
    <property type="project" value="UniProtKB-KW"/>
</dbReference>
<evidence type="ECO:0000256" key="5">
    <source>
        <dbReference type="ARBA" id="ARBA00022448"/>
    </source>
</evidence>
<keyword evidence="13" id="KW-1185">Reference proteome</keyword>
<dbReference type="GO" id="GO:0071973">
    <property type="term" value="P:bacterial-type flagellum-dependent cell motility"/>
    <property type="evidence" value="ECO:0007669"/>
    <property type="project" value="InterPro"/>
</dbReference>
<evidence type="ECO:0000313" key="12">
    <source>
        <dbReference type="EMBL" id="PTD97372.1"/>
    </source>
</evidence>
<evidence type="ECO:0000256" key="7">
    <source>
        <dbReference type="ARBA" id="ARBA00022795"/>
    </source>
</evidence>
<keyword evidence="5" id="KW-0813">Transport</keyword>
<keyword evidence="9" id="KW-1006">Bacterial flagellum protein export</keyword>
<feature type="compositionally biased region" description="Low complexity" evidence="10">
    <location>
        <begin position="32"/>
        <end position="51"/>
    </location>
</feature>
<gene>
    <name evidence="12" type="ORF">C8261_05040</name>
</gene>